<evidence type="ECO:0000256" key="1">
    <source>
        <dbReference type="SAM" id="MobiDB-lite"/>
    </source>
</evidence>
<comment type="caution">
    <text evidence="2">The sequence shown here is derived from an EMBL/GenBank/DDBJ whole genome shotgun (WGS) entry which is preliminary data.</text>
</comment>
<dbReference type="EMBL" id="LAZR01002263">
    <property type="protein sequence ID" value="KKN32281.1"/>
    <property type="molecule type" value="Genomic_DNA"/>
</dbReference>
<gene>
    <name evidence="2" type="ORF">LCGC14_0815610</name>
</gene>
<proteinExistence type="predicted"/>
<dbReference type="AlphaFoldDB" id="A0A0F9S5E4"/>
<organism evidence="2">
    <name type="scientific">marine sediment metagenome</name>
    <dbReference type="NCBI Taxonomy" id="412755"/>
    <lineage>
        <taxon>unclassified sequences</taxon>
        <taxon>metagenomes</taxon>
        <taxon>ecological metagenomes</taxon>
    </lineage>
</organism>
<feature type="region of interest" description="Disordered" evidence="1">
    <location>
        <begin position="25"/>
        <end position="48"/>
    </location>
</feature>
<accession>A0A0F9S5E4</accession>
<evidence type="ECO:0000313" key="2">
    <source>
        <dbReference type="EMBL" id="KKN32281.1"/>
    </source>
</evidence>
<sequence>MKKTTRIVIETKNFRFGYEKTVEKPDRKPKPLTYNPRLLKGSNVNTCV</sequence>
<protein>
    <submittedName>
        <fullName evidence="2">Uncharacterized protein</fullName>
    </submittedName>
</protein>
<name>A0A0F9S5E4_9ZZZZ</name>
<reference evidence="2" key="1">
    <citation type="journal article" date="2015" name="Nature">
        <title>Complex archaea that bridge the gap between prokaryotes and eukaryotes.</title>
        <authorList>
            <person name="Spang A."/>
            <person name="Saw J.H."/>
            <person name="Jorgensen S.L."/>
            <person name="Zaremba-Niedzwiedzka K."/>
            <person name="Martijn J."/>
            <person name="Lind A.E."/>
            <person name="van Eijk R."/>
            <person name="Schleper C."/>
            <person name="Guy L."/>
            <person name="Ettema T.J."/>
        </authorList>
    </citation>
    <scope>NUCLEOTIDE SEQUENCE</scope>
</reference>